<keyword evidence="5" id="KW-1185">Reference proteome</keyword>
<dbReference type="Proteomes" id="UP000557872">
    <property type="component" value="Unassembled WGS sequence"/>
</dbReference>
<feature type="region of interest" description="Disordered" evidence="2">
    <location>
        <begin position="263"/>
        <end position="292"/>
    </location>
</feature>
<gene>
    <name evidence="4" type="ORF">HW115_15135</name>
</gene>
<dbReference type="PANTHER" id="PTHR31988:SF19">
    <property type="entry name" value="9-O-ACETYL-N-ACETYLNEURAMINIC ACID DEACETYLASE-RELATED"/>
    <property type="match status" value="1"/>
</dbReference>
<evidence type="ECO:0000256" key="1">
    <source>
        <dbReference type="ARBA" id="ARBA00022801"/>
    </source>
</evidence>
<keyword evidence="1" id="KW-0378">Hydrolase</keyword>
<dbReference type="InterPro" id="IPR036514">
    <property type="entry name" value="SGNH_hydro_sf"/>
</dbReference>
<organism evidence="4 5">
    <name type="scientific">Oceaniferula marina</name>
    <dbReference type="NCBI Taxonomy" id="2748318"/>
    <lineage>
        <taxon>Bacteria</taxon>
        <taxon>Pseudomonadati</taxon>
        <taxon>Verrucomicrobiota</taxon>
        <taxon>Verrucomicrobiia</taxon>
        <taxon>Verrucomicrobiales</taxon>
        <taxon>Verrucomicrobiaceae</taxon>
        <taxon>Oceaniferula</taxon>
    </lineage>
</organism>
<evidence type="ECO:0000259" key="3">
    <source>
        <dbReference type="Pfam" id="PF03629"/>
    </source>
</evidence>
<feature type="domain" description="Sialate O-acetylesterase" evidence="3">
    <location>
        <begin position="3"/>
        <end position="245"/>
    </location>
</feature>
<evidence type="ECO:0000313" key="4">
    <source>
        <dbReference type="EMBL" id="NWK56955.1"/>
    </source>
</evidence>
<dbReference type="Pfam" id="PF03629">
    <property type="entry name" value="SASA"/>
    <property type="match status" value="1"/>
</dbReference>
<sequence>MILLGGGANADGRAFHSELPTTPVDFQSPQSDVDVYYKVEGAEPTLTSLRPGLSETGGFGPEISIGRKMADLWSGEADTRVALIKYAKGGTNLHVDWKAGGDSSTLGDGSEYVLFQETVNRGRVALAAAYPNAVQQIEGMLWAHGEADADSAGAPGYQHNLTQLIDDVRATYGMDLPFMIARLSMAQAAIQFTYLNQIRASQDAVEDLDPRTGIVDTDHFGMNADGLHFDGNGLLSMGAAFSEKLAYHEWMLAAFTSVEINNGKAEPDADPDGDGKTNHAEFLGNSGPKDASSHFRSWIFSEDDKTARIHYDSSPYREYAIERYEMFSGTWREILPREKGNGGVKSRVVDLGSTPDLFRVRSELP</sequence>
<evidence type="ECO:0000313" key="5">
    <source>
        <dbReference type="Proteomes" id="UP000557872"/>
    </source>
</evidence>
<accession>A0A851GPA5</accession>
<dbReference type="RefSeq" id="WP_178933790.1">
    <property type="nucleotide sequence ID" value="NZ_JACBAZ010000007.1"/>
</dbReference>
<dbReference type="InterPro" id="IPR052940">
    <property type="entry name" value="Carb_Esterase_6"/>
</dbReference>
<dbReference type="PANTHER" id="PTHR31988">
    <property type="entry name" value="ESTERASE, PUTATIVE (DUF303)-RELATED"/>
    <property type="match status" value="1"/>
</dbReference>
<proteinExistence type="predicted"/>
<protein>
    <recommendedName>
        <fullName evidence="3">Sialate O-acetylesterase domain-containing protein</fullName>
    </recommendedName>
</protein>
<dbReference type="InterPro" id="IPR005181">
    <property type="entry name" value="SASA"/>
</dbReference>
<comment type="caution">
    <text evidence="4">The sequence shown here is derived from an EMBL/GenBank/DDBJ whole genome shotgun (WGS) entry which is preliminary data.</text>
</comment>
<dbReference type="Gene3D" id="3.40.50.1110">
    <property type="entry name" value="SGNH hydrolase"/>
    <property type="match status" value="1"/>
</dbReference>
<dbReference type="AlphaFoldDB" id="A0A851GPA5"/>
<dbReference type="GO" id="GO:0016788">
    <property type="term" value="F:hydrolase activity, acting on ester bonds"/>
    <property type="evidence" value="ECO:0007669"/>
    <property type="project" value="UniProtKB-ARBA"/>
</dbReference>
<name>A0A851GPA5_9BACT</name>
<dbReference type="EMBL" id="JACBAZ010000007">
    <property type="protein sequence ID" value="NWK56955.1"/>
    <property type="molecule type" value="Genomic_DNA"/>
</dbReference>
<dbReference type="SUPFAM" id="SSF52266">
    <property type="entry name" value="SGNH hydrolase"/>
    <property type="match status" value="1"/>
</dbReference>
<reference evidence="4 5" key="1">
    <citation type="submission" date="2020-07" db="EMBL/GenBank/DDBJ databases">
        <title>Roseicoccus Jingziensis gen. nov., sp. nov., isolated from coastal seawater.</title>
        <authorList>
            <person name="Feng X."/>
        </authorList>
    </citation>
    <scope>NUCLEOTIDE SEQUENCE [LARGE SCALE GENOMIC DNA]</scope>
    <source>
        <strain evidence="4 5">N1E253</strain>
    </source>
</reference>
<evidence type="ECO:0000256" key="2">
    <source>
        <dbReference type="SAM" id="MobiDB-lite"/>
    </source>
</evidence>